<dbReference type="EMBL" id="JAJBNC010000024">
    <property type="protein sequence ID" value="MCB5494864.1"/>
    <property type="molecule type" value="Genomic_DNA"/>
</dbReference>
<reference evidence="3" key="3">
    <citation type="submission" date="2020-02" db="EMBL/GenBank/DDBJ databases">
        <authorList>
            <person name="Littmann E."/>
            <person name="Sorbara M."/>
        </authorList>
    </citation>
    <scope>NUCLEOTIDE SEQUENCE</scope>
    <source>
        <strain evidence="3">MSK.15.32</strain>
    </source>
</reference>
<dbReference type="PANTHER" id="PTHR40517">
    <property type="entry name" value="METAL-DEPENDENT PHOSPHOHYDROLASE, HD SUPERFAMILY-RELATED"/>
    <property type="match status" value="1"/>
</dbReference>
<dbReference type="CDD" id="cd00077">
    <property type="entry name" value="HDc"/>
    <property type="match status" value="1"/>
</dbReference>
<dbReference type="InterPro" id="IPR003607">
    <property type="entry name" value="HD/PDEase_dom"/>
</dbReference>
<dbReference type="Gene3D" id="1.10.3210.10">
    <property type="entry name" value="Hypothetical protein af1432"/>
    <property type="match status" value="1"/>
</dbReference>
<dbReference type="Proteomes" id="UP001296580">
    <property type="component" value="Unassembled WGS sequence"/>
</dbReference>
<evidence type="ECO:0000313" key="4">
    <source>
        <dbReference type="EMBL" id="RGT36338.1"/>
    </source>
</evidence>
<dbReference type="InterPro" id="IPR006674">
    <property type="entry name" value="HD_domain"/>
</dbReference>
<accession>A0A2N5P597</accession>
<dbReference type="Proteomes" id="UP001297422">
    <property type="component" value="Unassembled WGS sequence"/>
</dbReference>
<evidence type="ECO:0000313" key="2">
    <source>
        <dbReference type="EMBL" id="MCB5494864.1"/>
    </source>
</evidence>
<reference evidence="4 5" key="1">
    <citation type="submission" date="2018-08" db="EMBL/GenBank/DDBJ databases">
        <title>A genome reference for cultivated species of the human gut microbiota.</title>
        <authorList>
            <person name="Zou Y."/>
            <person name="Xue W."/>
            <person name="Luo G."/>
        </authorList>
    </citation>
    <scope>NUCLEOTIDE SEQUENCE [LARGE SCALE GENOMIC DNA]</scope>
    <source>
        <strain evidence="4 5">AF19-16AC</strain>
    </source>
</reference>
<feature type="domain" description="HD/PDEase" evidence="1">
    <location>
        <begin position="36"/>
        <end position="151"/>
    </location>
</feature>
<comment type="caution">
    <text evidence="4">The sequence shown here is derived from an EMBL/GenBank/DDBJ whole genome shotgun (WGS) entry which is preliminary data.</text>
</comment>
<dbReference type="Pfam" id="PF01966">
    <property type="entry name" value="HD"/>
    <property type="match status" value="1"/>
</dbReference>
<name>A0A2N5P597_MEDGN</name>
<dbReference type="Proteomes" id="UP000283834">
    <property type="component" value="Unassembled WGS sequence"/>
</dbReference>
<dbReference type="SMART" id="SM00471">
    <property type="entry name" value="HDc"/>
    <property type="match status" value="1"/>
</dbReference>
<evidence type="ECO:0000313" key="5">
    <source>
        <dbReference type="Proteomes" id="UP000283834"/>
    </source>
</evidence>
<reference evidence="2" key="4">
    <citation type="submission" date="2021-10" db="EMBL/GenBank/DDBJ databases">
        <title>Collection of gut derived symbiotic bacterial strains cultured from healthy donors.</title>
        <authorList>
            <person name="Lin H."/>
            <person name="Littmann E."/>
            <person name="Claire K."/>
            <person name="Pamer E."/>
        </authorList>
    </citation>
    <scope>NUCLEOTIDE SEQUENCE</scope>
    <source>
        <strain evidence="2">MSK.23.4</strain>
    </source>
</reference>
<dbReference type="EMBL" id="JAAIRV010000007">
    <property type="protein sequence ID" value="NSI57871.1"/>
    <property type="molecule type" value="Genomic_DNA"/>
</dbReference>
<evidence type="ECO:0000313" key="3">
    <source>
        <dbReference type="EMBL" id="NSI57871.1"/>
    </source>
</evidence>
<evidence type="ECO:0000259" key="1">
    <source>
        <dbReference type="SMART" id="SM00471"/>
    </source>
</evidence>
<dbReference type="InterPro" id="IPR039967">
    <property type="entry name" value="MJ1020-like"/>
</dbReference>
<dbReference type="RefSeq" id="WP_009245873.1">
    <property type="nucleotide sequence ID" value="NZ_BAABSA010000007.1"/>
</dbReference>
<dbReference type="AlphaFoldDB" id="A0A2N5P597"/>
<dbReference type="SUPFAM" id="SSF109604">
    <property type="entry name" value="HD-domain/PDEase-like"/>
    <property type="match status" value="1"/>
</dbReference>
<proteinExistence type="predicted"/>
<sequence length="226" mass="25388">MELEKAKELNYKEILQNEEVKAYLEKGNENLGILGYTDHSEKHCAIVAKRAGMILSKFGYTEHEIELAEIAGAMHDIGNVINRKNHGEYGAILACSILEKLKMPLRDRILVMSAIGNHDESTGEAIDAISAALILADKTDVRRNRVRNKEKASFDKHDRVNYAVTSAAVKVNAQKHLIALNLQIDEEICTMYEYFEIFFGRMMMCRKAAEVLGARFKLTANGSKVL</sequence>
<protein>
    <submittedName>
        <fullName evidence="4">HD domain-containing protein</fullName>
    </submittedName>
</protein>
<reference evidence="3" key="2">
    <citation type="journal article" date="2020" name="Cell Host Microbe">
        <title>Functional and Genomic Variation between Human-Derived Isolates of Lachnospiraceae Reveals Inter- and Intra-Species Diversity.</title>
        <authorList>
            <person name="Sorbara M.T."/>
            <person name="Littmann E.R."/>
            <person name="Fontana E."/>
            <person name="Moody T.U."/>
            <person name="Kohout C.E."/>
            <person name="Gjonbalaj M."/>
            <person name="Eaton V."/>
            <person name="Seok R."/>
            <person name="Leiner I.M."/>
            <person name="Pamer E.G."/>
        </authorList>
    </citation>
    <scope>NUCLEOTIDE SEQUENCE</scope>
    <source>
        <strain evidence="3">MSK.15.32</strain>
    </source>
</reference>
<organism evidence="4 5">
    <name type="scientific">Mediterraneibacter gnavus</name>
    <name type="common">Ruminococcus gnavus</name>
    <dbReference type="NCBI Taxonomy" id="33038"/>
    <lineage>
        <taxon>Bacteria</taxon>
        <taxon>Bacillati</taxon>
        <taxon>Bacillota</taxon>
        <taxon>Clostridia</taxon>
        <taxon>Lachnospirales</taxon>
        <taxon>Lachnospiraceae</taxon>
        <taxon>Mediterraneibacter</taxon>
    </lineage>
</organism>
<dbReference type="PANTHER" id="PTHR40517:SF1">
    <property type="entry name" value="METAL-DEPENDENT PHOSPHOHYDROLASE, HD SUPERFAMILY-RELATED"/>
    <property type="match status" value="1"/>
</dbReference>
<gene>
    <name evidence="4" type="ORF">DWX36_14555</name>
    <name evidence="3" type="ORF">G4993_05585</name>
    <name evidence="2" type="ORF">LIQ10_14190</name>
</gene>
<dbReference type="EMBL" id="QRWQ01000019">
    <property type="protein sequence ID" value="RGT36338.1"/>
    <property type="molecule type" value="Genomic_DNA"/>
</dbReference>